<evidence type="ECO:0000313" key="3">
    <source>
        <dbReference type="Proteomes" id="UP000184295"/>
    </source>
</evidence>
<dbReference type="InterPro" id="IPR002937">
    <property type="entry name" value="Amino_oxidase"/>
</dbReference>
<dbReference type="STRING" id="1121881.SAMN02745225_01331"/>
<dbReference type="PANTHER" id="PTHR42841">
    <property type="entry name" value="AMINE OXIDASE"/>
    <property type="match status" value="1"/>
</dbReference>
<dbReference type="Gene3D" id="3.50.50.60">
    <property type="entry name" value="FAD/NAD(P)-binding domain"/>
    <property type="match status" value="1"/>
</dbReference>
<organism evidence="2 3">
    <name type="scientific">Ferrithrix thermotolerans DSM 19514</name>
    <dbReference type="NCBI Taxonomy" id="1121881"/>
    <lineage>
        <taxon>Bacteria</taxon>
        <taxon>Bacillati</taxon>
        <taxon>Actinomycetota</taxon>
        <taxon>Acidimicrobiia</taxon>
        <taxon>Acidimicrobiales</taxon>
        <taxon>Acidimicrobiaceae</taxon>
        <taxon>Ferrithrix</taxon>
    </lineage>
</organism>
<evidence type="ECO:0000313" key="2">
    <source>
        <dbReference type="EMBL" id="SHE68462.1"/>
    </source>
</evidence>
<reference evidence="3" key="1">
    <citation type="submission" date="2016-11" db="EMBL/GenBank/DDBJ databases">
        <authorList>
            <person name="Varghese N."/>
            <person name="Submissions S."/>
        </authorList>
    </citation>
    <scope>NUCLEOTIDE SEQUENCE [LARGE SCALE GENOMIC DNA]</scope>
    <source>
        <strain evidence="3">DSM 19514</strain>
    </source>
</reference>
<proteinExistence type="predicted"/>
<keyword evidence="3" id="KW-1185">Reference proteome</keyword>
<gene>
    <name evidence="2" type="ORF">SAMN02745225_01331</name>
</gene>
<feature type="domain" description="Amine oxidase" evidence="1">
    <location>
        <begin position="24"/>
        <end position="404"/>
    </location>
</feature>
<dbReference type="Proteomes" id="UP000184295">
    <property type="component" value="Unassembled WGS sequence"/>
</dbReference>
<evidence type="ECO:0000259" key="1">
    <source>
        <dbReference type="Pfam" id="PF01593"/>
    </source>
</evidence>
<dbReference type="Pfam" id="PF01593">
    <property type="entry name" value="Amino_oxidase"/>
    <property type="match status" value="1"/>
</dbReference>
<accession>A0A1M4VHZ1</accession>
<name>A0A1M4VHZ1_9ACTN</name>
<dbReference type="RefSeq" id="WP_072790270.1">
    <property type="nucleotide sequence ID" value="NZ_FQUL01000016.1"/>
</dbReference>
<protein>
    <submittedName>
        <fullName evidence="2">Phytoene dehydrogenase-related protein</fullName>
    </submittedName>
</protein>
<dbReference type="AlphaFoldDB" id="A0A1M4VHZ1"/>
<dbReference type="EMBL" id="FQUL01000016">
    <property type="protein sequence ID" value="SHE68462.1"/>
    <property type="molecule type" value="Genomic_DNA"/>
</dbReference>
<sequence length="421" mass="45637">MSQDQCARRSLPDETQVAVVGAGLAGLSCAKVLQNNGVDCVVVEKSSVAGGKVRTDRVEGYVFDKGFQVYLNEYPMGKRMLDYTKLELRPFYKGLYIDSPSGQPRLVSDPLSTNLGFRDLPQLLSPTDIAALVKAFISSYRNGNSSTDAVLSRFSSASRLRRSVAEPFLKAVYLDDELRYPISFTNFLIKVFGRGGASIPALGMDMIPKQFASSLNEQIFLEQEVVQISSDGVTMNSGERIKAQCVVVATDATTARRLIPGSLQQIDYSSVGYMYLRTKERPLGHQAVYVPSVNKGPILTTCVMSDVSIYYAPKDTHLISVSYRPNASPEDVKNQLNRVFGTQTKSWEELQSGTVSASLPKVFGQALQLAKGPLVAKNVVLAGDYLESPSIDGAFASGVRAAKTALTIVTGRGVAGEVKVK</sequence>
<dbReference type="OrthoDB" id="9767561at2"/>
<dbReference type="InterPro" id="IPR036188">
    <property type="entry name" value="FAD/NAD-bd_sf"/>
</dbReference>
<dbReference type="GO" id="GO:0016491">
    <property type="term" value="F:oxidoreductase activity"/>
    <property type="evidence" value="ECO:0007669"/>
    <property type="project" value="InterPro"/>
</dbReference>
<dbReference type="PRINTS" id="PR00419">
    <property type="entry name" value="ADXRDTASE"/>
</dbReference>
<dbReference type="SUPFAM" id="SSF51905">
    <property type="entry name" value="FAD/NAD(P)-binding domain"/>
    <property type="match status" value="1"/>
</dbReference>